<sequence length="44" mass="5235">MSWKQQMGLLCRYASNTAETSFYINMQIKKQQSKFISNQNEMIN</sequence>
<evidence type="ECO:0000313" key="2">
    <source>
        <dbReference type="Proteomes" id="UP000002878"/>
    </source>
</evidence>
<dbReference type="Proteomes" id="UP000002878">
    <property type="component" value="Chromosome"/>
</dbReference>
<dbReference type="KEGG" id="bqy:MUS_0728"/>
<organism evidence="1 2">
    <name type="scientific">Bacillus amyloliquefaciens (strain Y2)</name>
    <name type="common">Bacillus amyloliquefaciens subsp. plantarum (strain B9601-Y2)</name>
    <dbReference type="NCBI Taxonomy" id="1155777"/>
    <lineage>
        <taxon>Bacteria</taxon>
        <taxon>Bacillati</taxon>
        <taxon>Bacillota</taxon>
        <taxon>Bacilli</taxon>
        <taxon>Bacillales</taxon>
        <taxon>Bacillaceae</taxon>
        <taxon>Bacillus</taxon>
        <taxon>Bacillus amyloliquefaciens group</taxon>
    </lineage>
</organism>
<gene>
    <name evidence="1" type="ORF">MUS_0728</name>
</gene>
<dbReference type="HOGENOM" id="CLU_3211927_0_0_9"/>
<name>I2C2B7_BACAY</name>
<protein>
    <submittedName>
        <fullName evidence="1">Uncharacterized protein</fullName>
    </submittedName>
</protein>
<dbReference type="EMBL" id="CP003332">
    <property type="protein sequence ID" value="AFJ60791.1"/>
    <property type="molecule type" value="Genomic_DNA"/>
</dbReference>
<proteinExistence type="predicted"/>
<reference evidence="1 2" key="1">
    <citation type="journal article" date="2012" name="J. Biotechnol.">
        <title>Genome sequence of the plant growth promoting strain Bacillus amyloliquefaciens subsp. plantarum B9601-Y2 and expression of mersacidin and other secondary metabolites.</title>
        <authorList>
            <person name="He P."/>
            <person name="Hao K."/>
            <person name="Blom J."/>
            <person name="Ruckert C."/>
            <person name="Vater J."/>
            <person name="Mao Z."/>
            <person name="Wu Y."/>
            <person name="Hou M."/>
            <person name="He P."/>
            <person name="He Y."/>
            <person name="Borriss R."/>
        </authorList>
    </citation>
    <scope>NUCLEOTIDE SEQUENCE [LARGE SCALE GENOMIC DNA]</scope>
    <source>
        <strain evidence="1">Y2</strain>
    </source>
</reference>
<evidence type="ECO:0000313" key="1">
    <source>
        <dbReference type="EMBL" id="AFJ60791.1"/>
    </source>
</evidence>
<dbReference type="AlphaFoldDB" id="I2C2B7"/>
<dbReference type="PATRIC" id="fig|1126211.3.peg.702"/>
<accession>I2C2B7</accession>